<dbReference type="InterPro" id="IPR026392">
    <property type="entry name" value="Exo/Archaeosortase_dom"/>
</dbReference>
<dbReference type="AlphaFoldDB" id="A0A840VCN5"/>
<dbReference type="Proteomes" id="UP000557717">
    <property type="component" value="Unassembled WGS sequence"/>
</dbReference>
<dbReference type="GO" id="GO:0005886">
    <property type="term" value="C:plasma membrane"/>
    <property type="evidence" value="ECO:0007669"/>
    <property type="project" value="UniProtKB-SubCell"/>
</dbReference>
<evidence type="ECO:0000313" key="9">
    <source>
        <dbReference type="EMBL" id="MBB5351569.1"/>
    </source>
</evidence>
<evidence type="ECO:0000256" key="7">
    <source>
        <dbReference type="ARBA" id="ARBA00023136"/>
    </source>
</evidence>
<evidence type="ECO:0000256" key="3">
    <source>
        <dbReference type="ARBA" id="ARBA00022670"/>
    </source>
</evidence>
<organism evidence="9 10">
    <name type="scientific">Haloferula luteola</name>
    <dbReference type="NCBI Taxonomy" id="595692"/>
    <lineage>
        <taxon>Bacteria</taxon>
        <taxon>Pseudomonadati</taxon>
        <taxon>Verrucomicrobiota</taxon>
        <taxon>Verrucomicrobiia</taxon>
        <taxon>Verrucomicrobiales</taxon>
        <taxon>Verrucomicrobiaceae</taxon>
        <taxon>Haloferula</taxon>
    </lineage>
</organism>
<evidence type="ECO:0000313" key="10">
    <source>
        <dbReference type="Proteomes" id="UP000557717"/>
    </source>
</evidence>
<sequence>MSSTAPTLEGLRPLERSSVALLGVIFPLIWALDRRWWQLSPDVLVILAILPLSWRLARQHSAVQPSRPRFTLPAAILLGIGILANQMTLMAFGWSWLAVSYFLPATSISPARLGCLLTGAFPWVLTDGDPIGWWFRLTGAHLTALTYEAAGYHVVAHGTELVVGGIPISVEAACGGMKLLQVLMSGGVALTALQFPRQRGFWIMVGLLPVLAWLANTLRIIVITGWSLRFGIDAAAGAFHTWGAMGVIGTMLGSYLALSHWISKRFA</sequence>
<evidence type="ECO:0000256" key="8">
    <source>
        <dbReference type="SAM" id="Phobius"/>
    </source>
</evidence>
<name>A0A840VCN5_9BACT</name>
<evidence type="ECO:0000256" key="1">
    <source>
        <dbReference type="ARBA" id="ARBA00004651"/>
    </source>
</evidence>
<keyword evidence="7 8" id="KW-0472">Membrane</keyword>
<evidence type="ECO:0000256" key="5">
    <source>
        <dbReference type="ARBA" id="ARBA00022801"/>
    </source>
</evidence>
<evidence type="ECO:0000256" key="2">
    <source>
        <dbReference type="ARBA" id="ARBA00022475"/>
    </source>
</evidence>
<protein>
    <submittedName>
        <fullName evidence="9">Exosortase/archaeosortase family protein</fullName>
    </submittedName>
</protein>
<dbReference type="InterPro" id="IPR019127">
    <property type="entry name" value="Exosortase"/>
</dbReference>
<gene>
    <name evidence="9" type="ORF">HNR46_001806</name>
</gene>
<feature type="transmembrane region" description="Helical" evidence="8">
    <location>
        <begin position="16"/>
        <end position="32"/>
    </location>
</feature>
<keyword evidence="3" id="KW-0645">Protease</keyword>
<keyword evidence="10" id="KW-1185">Reference proteome</keyword>
<dbReference type="EMBL" id="JACHFD010000007">
    <property type="protein sequence ID" value="MBB5351569.1"/>
    <property type="molecule type" value="Genomic_DNA"/>
</dbReference>
<dbReference type="Pfam" id="PF09721">
    <property type="entry name" value="Exosortase_EpsH"/>
    <property type="match status" value="1"/>
</dbReference>
<feature type="transmembrane region" description="Helical" evidence="8">
    <location>
        <begin position="201"/>
        <end position="227"/>
    </location>
</feature>
<dbReference type="RefSeq" id="WP_184017850.1">
    <property type="nucleotide sequence ID" value="NZ_JACHFD010000007.1"/>
</dbReference>
<dbReference type="GO" id="GO:0008233">
    <property type="term" value="F:peptidase activity"/>
    <property type="evidence" value="ECO:0007669"/>
    <property type="project" value="UniProtKB-KW"/>
</dbReference>
<comment type="subcellular location">
    <subcellularLocation>
        <location evidence="1">Cell membrane</location>
        <topology evidence="1">Multi-pass membrane protein</topology>
    </subcellularLocation>
</comment>
<feature type="transmembrane region" description="Helical" evidence="8">
    <location>
        <begin position="239"/>
        <end position="258"/>
    </location>
</feature>
<feature type="transmembrane region" description="Helical" evidence="8">
    <location>
        <begin position="76"/>
        <end position="103"/>
    </location>
</feature>
<evidence type="ECO:0000256" key="6">
    <source>
        <dbReference type="ARBA" id="ARBA00022989"/>
    </source>
</evidence>
<keyword evidence="6 8" id="KW-1133">Transmembrane helix</keyword>
<keyword evidence="4 8" id="KW-0812">Transmembrane</keyword>
<evidence type="ECO:0000256" key="4">
    <source>
        <dbReference type="ARBA" id="ARBA00022692"/>
    </source>
</evidence>
<keyword evidence="5" id="KW-0378">Hydrolase</keyword>
<dbReference type="GO" id="GO:0006508">
    <property type="term" value="P:proteolysis"/>
    <property type="evidence" value="ECO:0007669"/>
    <property type="project" value="UniProtKB-KW"/>
</dbReference>
<proteinExistence type="predicted"/>
<accession>A0A840VCN5</accession>
<keyword evidence="2" id="KW-1003">Cell membrane</keyword>
<dbReference type="NCBIfam" id="TIGR04178">
    <property type="entry name" value="exo_archaeo"/>
    <property type="match status" value="1"/>
</dbReference>
<reference evidence="9 10" key="1">
    <citation type="submission" date="2020-08" db="EMBL/GenBank/DDBJ databases">
        <title>Genomic Encyclopedia of Type Strains, Phase IV (KMG-IV): sequencing the most valuable type-strain genomes for metagenomic binning, comparative biology and taxonomic classification.</title>
        <authorList>
            <person name="Goeker M."/>
        </authorList>
    </citation>
    <scope>NUCLEOTIDE SEQUENCE [LARGE SCALE GENOMIC DNA]</scope>
    <source>
        <strain evidence="9 10">YC6886</strain>
    </source>
</reference>
<comment type="caution">
    <text evidence="9">The sequence shown here is derived from an EMBL/GenBank/DDBJ whole genome shotgun (WGS) entry which is preliminary data.</text>
</comment>